<gene>
    <name evidence="2" type="ORF">MEDL_35203</name>
</gene>
<dbReference type="Proteomes" id="UP000683360">
    <property type="component" value="Unassembled WGS sequence"/>
</dbReference>
<dbReference type="PANTHER" id="PTHR16267:SF11">
    <property type="entry name" value="STUMPS, ISOFORM E"/>
    <property type="match status" value="1"/>
</dbReference>
<dbReference type="SMART" id="SM01282">
    <property type="entry name" value="DBB"/>
    <property type="match status" value="1"/>
</dbReference>
<evidence type="ECO:0000313" key="3">
    <source>
        <dbReference type="Proteomes" id="UP000683360"/>
    </source>
</evidence>
<feature type="domain" description="DBB" evidence="1">
    <location>
        <begin position="80"/>
        <end position="214"/>
    </location>
</feature>
<dbReference type="PROSITE" id="PS51376">
    <property type="entry name" value="DBB"/>
    <property type="match status" value="1"/>
</dbReference>
<dbReference type="GO" id="GO:0005829">
    <property type="term" value="C:cytosol"/>
    <property type="evidence" value="ECO:0007669"/>
    <property type="project" value="TreeGrafter"/>
</dbReference>
<name>A0A8S3SYM5_MYTED</name>
<dbReference type="InterPro" id="IPR017893">
    <property type="entry name" value="DBB_domain"/>
</dbReference>
<keyword evidence="3" id="KW-1185">Reference proteome</keyword>
<dbReference type="GO" id="GO:0005104">
    <property type="term" value="F:fibroblast growth factor receptor binding"/>
    <property type="evidence" value="ECO:0007669"/>
    <property type="project" value="TreeGrafter"/>
</dbReference>
<evidence type="ECO:0000313" key="2">
    <source>
        <dbReference type="EMBL" id="CAG2221813.1"/>
    </source>
</evidence>
<comment type="caution">
    <text evidence="2">The sequence shown here is derived from an EMBL/GenBank/DDBJ whole genome shotgun (WGS) entry which is preliminary data.</text>
</comment>
<evidence type="ECO:0000259" key="1">
    <source>
        <dbReference type="PROSITE" id="PS51376"/>
    </source>
</evidence>
<dbReference type="PANTHER" id="PTHR16267">
    <property type="entry name" value="BANK1/PIK3AP1 FAMILY MEMBER"/>
    <property type="match status" value="1"/>
</dbReference>
<dbReference type="AlphaFoldDB" id="A0A8S3SYM5"/>
<organism evidence="2 3">
    <name type="scientific">Mytilus edulis</name>
    <name type="common">Blue mussel</name>
    <dbReference type="NCBI Taxonomy" id="6550"/>
    <lineage>
        <taxon>Eukaryota</taxon>
        <taxon>Metazoa</taxon>
        <taxon>Spiralia</taxon>
        <taxon>Lophotrochozoa</taxon>
        <taxon>Mollusca</taxon>
        <taxon>Bivalvia</taxon>
        <taxon>Autobranchia</taxon>
        <taxon>Pteriomorphia</taxon>
        <taxon>Mytilida</taxon>
        <taxon>Mytiloidea</taxon>
        <taxon>Mytilidae</taxon>
        <taxon>Mytilinae</taxon>
        <taxon>Mytilus</taxon>
    </lineage>
</organism>
<reference evidence="2" key="1">
    <citation type="submission" date="2021-03" db="EMBL/GenBank/DDBJ databases">
        <authorList>
            <person name="Bekaert M."/>
        </authorList>
    </citation>
    <scope>NUCLEOTIDE SEQUENCE</scope>
</reference>
<dbReference type="OrthoDB" id="6102807at2759"/>
<accession>A0A8S3SYM5</accession>
<dbReference type="GO" id="GO:0005068">
    <property type="term" value="F:transmembrane receptor protein tyrosine kinase adaptor activity"/>
    <property type="evidence" value="ECO:0007669"/>
    <property type="project" value="TreeGrafter"/>
</dbReference>
<sequence>MESLLSNFVGASNLIILHHPLIELDKEHRQRSMSDILPQSTSLTFIPLGQSDYDFKKALLKIVKIVDKPESLPVLKQFTLAPTQIWNTKDEVFIILRKESSVEKVEVQVTDFALERKIENIRQINTSTFAFSPSGLAPGRKKVEVFLNGKTVGRSYLNIKTKIEMLNRLLHEVVNPIELLCQTLNIETRSRECVDLELNDIFTNGGSNPLSEYANENFDYTSDIHKQSELPTLLHFAAKYGLEQLCITLLTFPGGRHALKIKNNNGKTPYKLAIAGEFTHLADNILLEFDVKEENDNTSEDSEDHYVAMDAIRGDKKEKPVLPRRSSQLSDVSLDYTYANVSIREKRRINSDRRSKVSQDSGEWTDDCSSSIIDTLDKADDDLTPTLRSRTSSGEKFLQMSYRMTRLWKDEEVKLPESTKL</sequence>
<protein>
    <submittedName>
        <fullName evidence="2">PIK3AP1</fullName>
    </submittedName>
</protein>
<proteinExistence type="predicted"/>
<dbReference type="Pfam" id="PF14545">
    <property type="entry name" value="DBB"/>
    <property type="match status" value="1"/>
</dbReference>
<dbReference type="EMBL" id="CAJPWZ010001699">
    <property type="protein sequence ID" value="CAG2221813.1"/>
    <property type="molecule type" value="Genomic_DNA"/>
</dbReference>
<dbReference type="InterPro" id="IPR052446">
    <property type="entry name" value="B-cell_PI3K-Signaling_Adptrs"/>
</dbReference>